<accession>G7YPU9</accession>
<proteinExistence type="predicted"/>
<organism evidence="1 2">
    <name type="scientific">Clonorchis sinensis</name>
    <name type="common">Chinese liver fluke</name>
    <dbReference type="NCBI Taxonomy" id="79923"/>
    <lineage>
        <taxon>Eukaryota</taxon>
        <taxon>Metazoa</taxon>
        <taxon>Spiralia</taxon>
        <taxon>Lophotrochozoa</taxon>
        <taxon>Platyhelminthes</taxon>
        <taxon>Trematoda</taxon>
        <taxon>Digenea</taxon>
        <taxon>Opisthorchiida</taxon>
        <taxon>Opisthorchiata</taxon>
        <taxon>Opisthorchiidae</taxon>
        <taxon>Clonorchis</taxon>
    </lineage>
</organism>
<reference key="2">
    <citation type="submission" date="2011-10" db="EMBL/GenBank/DDBJ databases">
        <title>The genome and transcriptome sequence of Clonorchis sinensis provide insights into the carcinogenic liver fluke.</title>
        <authorList>
            <person name="Wang X."/>
            <person name="Huang Y."/>
            <person name="Chen W."/>
            <person name="Liu H."/>
            <person name="Guo L."/>
            <person name="Chen Y."/>
            <person name="Luo F."/>
            <person name="Zhou W."/>
            <person name="Sun J."/>
            <person name="Mao Q."/>
            <person name="Liang P."/>
            <person name="Zhou C."/>
            <person name="Tian Y."/>
            <person name="Men J."/>
            <person name="Lv X."/>
            <person name="Huang L."/>
            <person name="Zhou J."/>
            <person name="Hu Y."/>
            <person name="Li R."/>
            <person name="Zhang F."/>
            <person name="Lei H."/>
            <person name="Li X."/>
            <person name="Hu X."/>
            <person name="Liang C."/>
            <person name="Xu J."/>
            <person name="Wu Z."/>
            <person name="Yu X."/>
        </authorList>
    </citation>
    <scope>NUCLEOTIDE SEQUENCE</scope>
    <source>
        <strain>Henan</strain>
    </source>
</reference>
<dbReference type="Proteomes" id="UP000008909">
    <property type="component" value="Unassembled WGS sequence"/>
</dbReference>
<dbReference type="AlphaFoldDB" id="G7YPU9"/>
<keyword evidence="2" id="KW-1185">Reference proteome</keyword>
<sequence length="249" mass="27967">MDTMCWPAVVDIEGKITAFRYHLIVRNPALSQDSHNDNCSTCTFCDRIIAATEKLNSSSEKGEKHSDLTHGARFVLTGKRETAVTNVTQLTGEDFHASLPSRANRPSVGYINGRGDLYLVFCHSAGTYAAAGLFEIDCISKVFDPWGAISSANPVRERNSREYFDTRDVGDRKRCLKKLKKKGNTGHPCLSPLNVVTQKHLRLLFENENDVVWIFQIDKGFVSGYLIIGILKTFHCSSHYLIDHEIKQE</sequence>
<name>G7YPU9_CLOSI</name>
<dbReference type="EMBL" id="DF143947">
    <property type="protein sequence ID" value="GAA54980.1"/>
    <property type="molecule type" value="Genomic_DNA"/>
</dbReference>
<evidence type="ECO:0000313" key="2">
    <source>
        <dbReference type="Proteomes" id="UP000008909"/>
    </source>
</evidence>
<protein>
    <submittedName>
        <fullName evidence="1">Uncharacterized protein</fullName>
    </submittedName>
</protein>
<gene>
    <name evidence="1" type="ORF">CLF_106296</name>
</gene>
<reference evidence="1" key="1">
    <citation type="journal article" date="2011" name="Genome Biol.">
        <title>The draft genome of the carcinogenic human liver fluke Clonorchis sinensis.</title>
        <authorList>
            <person name="Wang X."/>
            <person name="Chen W."/>
            <person name="Huang Y."/>
            <person name="Sun J."/>
            <person name="Men J."/>
            <person name="Liu H."/>
            <person name="Luo F."/>
            <person name="Guo L."/>
            <person name="Lv X."/>
            <person name="Deng C."/>
            <person name="Zhou C."/>
            <person name="Fan Y."/>
            <person name="Li X."/>
            <person name="Huang L."/>
            <person name="Hu Y."/>
            <person name="Liang C."/>
            <person name="Hu X."/>
            <person name="Xu J."/>
            <person name="Yu X."/>
        </authorList>
    </citation>
    <scope>NUCLEOTIDE SEQUENCE [LARGE SCALE GENOMIC DNA]</scope>
    <source>
        <strain evidence="1">Henan</strain>
    </source>
</reference>
<evidence type="ECO:0000313" key="1">
    <source>
        <dbReference type="EMBL" id="GAA54980.1"/>
    </source>
</evidence>